<evidence type="ECO:0000313" key="4">
    <source>
        <dbReference type="Proteomes" id="UP000031914"/>
    </source>
</evidence>
<proteinExistence type="predicted"/>
<reference evidence="3 4" key="1">
    <citation type="journal article" date="2015" name="Genome Announc.">
        <title>Thirty-Two Complete Genome Assemblies of Nine Yersinia Species, Including Y. pestis, Y. pseudotuberculosis, and Y. enterocolitica.</title>
        <authorList>
            <person name="Johnson S.L."/>
            <person name="Daligault H.E."/>
            <person name="Davenport K.W."/>
            <person name="Jaissle J."/>
            <person name="Frey K.G."/>
            <person name="Ladner J.T."/>
            <person name="Broomall S.M."/>
            <person name="Bishop-Lilly K.A."/>
            <person name="Bruce D.C."/>
            <person name="Coyne S.R."/>
            <person name="Gibbons H.S."/>
            <person name="Lo C.C."/>
            <person name="Munk A.C."/>
            <person name="Rosenzweig C.N."/>
            <person name="Koroleva G.I."/>
            <person name="Palacios G.F."/>
            <person name="Redden C.L."/>
            <person name="Xu Y."/>
            <person name="Minogue T.D."/>
            <person name="Chain P.S."/>
        </authorList>
    </citation>
    <scope>NUCLEOTIDE SEQUENCE [LARGE SCALE GENOMIC DNA]</scope>
    <source>
        <strain evidence="3 4">YRA</strain>
    </source>
</reference>
<keyword evidence="2" id="KW-1133">Transmembrane helix</keyword>
<name>A0ABM5SDX0_YERRO</name>
<dbReference type="EMBL" id="CP009787">
    <property type="protein sequence ID" value="AJJ11495.1"/>
    <property type="molecule type" value="Genomic_DNA"/>
</dbReference>
<feature type="coiled-coil region" evidence="1">
    <location>
        <begin position="64"/>
        <end position="91"/>
    </location>
</feature>
<keyword evidence="4" id="KW-1185">Reference proteome</keyword>
<feature type="transmembrane region" description="Helical" evidence="2">
    <location>
        <begin position="20"/>
        <end position="40"/>
    </location>
</feature>
<dbReference type="Pfam" id="PF05137">
    <property type="entry name" value="PilN"/>
    <property type="match status" value="1"/>
</dbReference>
<organism evidence="3 4">
    <name type="scientific">Yersinia rohdei</name>
    <dbReference type="NCBI Taxonomy" id="29485"/>
    <lineage>
        <taxon>Bacteria</taxon>
        <taxon>Pseudomonadati</taxon>
        <taxon>Pseudomonadota</taxon>
        <taxon>Gammaproteobacteria</taxon>
        <taxon>Enterobacterales</taxon>
        <taxon>Yersiniaceae</taxon>
        <taxon>Yersinia</taxon>
    </lineage>
</organism>
<evidence type="ECO:0000256" key="1">
    <source>
        <dbReference type="SAM" id="Coils"/>
    </source>
</evidence>
<keyword evidence="2" id="KW-0472">Membrane</keyword>
<keyword evidence="2" id="KW-0812">Transmembrane</keyword>
<dbReference type="GeneID" id="45567682"/>
<keyword evidence="1" id="KW-0175">Coiled coil</keyword>
<dbReference type="InterPro" id="IPR052534">
    <property type="entry name" value="Extracell_DNA_Util/SecSys_Comp"/>
</dbReference>
<dbReference type="Proteomes" id="UP000031914">
    <property type="component" value="Chromosome"/>
</dbReference>
<protein>
    <submittedName>
        <fullName evidence="3">Fimbrial assembly family protein</fullName>
    </submittedName>
</protein>
<gene>
    <name evidence="3" type="ORF">CH64_2396</name>
</gene>
<sequence>MYQVNFSLWRTERQLARYRFWRNIGLCQCVVFVLVLWAILAQSHRMNINQQGRLAALLQQQIALSQQQQKVQQTMAQLQHAEQRLQVYRLAHQPARRYSSLLRLLSQQIPQSCWLVSIIPQEDTLVFSAFCQDYAAIDDFLIMLSRLSLLTNVILQRITQDEGHFRFVVHASWQDEGNNNDE</sequence>
<dbReference type="PANTHER" id="PTHR40278:SF1">
    <property type="entry name" value="DNA UTILIZATION PROTEIN HOFN"/>
    <property type="match status" value="1"/>
</dbReference>
<evidence type="ECO:0000313" key="3">
    <source>
        <dbReference type="EMBL" id="AJJ11495.1"/>
    </source>
</evidence>
<dbReference type="PANTHER" id="PTHR40278">
    <property type="entry name" value="DNA UTILIZATION PROTEIN HOFN"/>
    <property type="match status" value="1"/>
</dbReference>
<accession>A0ABM5SDX0</accession>
<evidence type="ECO:0000256" key="2">
    <source>
        <dbReference type="SAM" id="Phobius"/>
    </source>
</evidence>
<dbReference type="RefSeq" id="WP_032816903.1">
    <property type="nucleotide sequence ID" value="NZ_CP009787.1"/>
</dbReference>
<dbReference type="InterPro" id="IPR007813">
    <property type="entry name" value="PilN"/>
</dbReference>